<dbReference type="GO" id="GO:0003723">
    <property type="term" value="F:RNA binding"/>
    <property type="evidence" value="ECO:0007669"/>
    <property type="project" value="UniProtKB-UniRule"/>
</dbReference>
<evidence type="ECO:0000256" key="5">
    <source>
        <dbReference type="ARBA" id="ARBA00022454"/>
    </source>
</evidence>
<feature type="compositionally biased region" description="Basic and acidic residues" evidence="12">
    <location>
        <begin position="97"/>
        <end position="113"/>
    </location>
</feature>
<evidence type="ECO:0000256" key="8">
    <source>
        <dbReference type="ARBA" id="ARBA00023015"/>
    </source>
</evidence>
<keyword evidence="5" id="KW-0158">Chromosome</keyword>
<organism evidence="14 15">
    <name type="scientific">Pomacea canaliculata</name>
    <name type="common">Golden apple snail</name>
    <dbReference type="NCBI Taxonomy" id="400727"/>
    <lineage>
        <taxon>Eukaryota</taxon>
        <taxon>Metazoa</taxon>
        <taxon>Spiralia</taxon>
        <taxon>Lophotrochozoa</taxon>
        <taxon>Mollusca</taxon>
        <taxon>Gastropoda</taxon>
        <taxon>Caenogastropoda</taxon>
        <taxon>Architaenioglossa</taxon>
        <taxon>Ampullarioidea</taxon>
        <taxon>Ampullariidae</taxon>
        <taxon>Pomacea</taxon>
    </lineage>
</organism>
<evidence type="ECO:0000256" key="7">
    <source>
        <dbReference type="ARBA" id="ARBA00022884"/>
    </source>
</evidence>
<evidence type="ECO:0000256" key="12">
    <source>
        <dbReference type="SAM" id="MobiDB-lite"/>
    </source>
</evidence>
<keyword evidence="15" id="KW-1185">Reference proteome</keyword>
<dbReference type="InterPro" id="IPR033102">
    <property type="entry name" value="NELFE"/>
</dbReference>
<dbReference type="AlphaFoldDB" id="A0A2T7NKR1"/>
<dbReference type="GO" id="GO:0034244">
    <property type="term" value="P:negative regulation of transcription elongation by RNA polymerase II"/>
    <property type="evidence" value="ECO:0007669"/>
    <property type="project" value="TreeGrafter"/>
</dbReference>
<dbReference type="Proteomes" id="UP000245119">
    <property type="component" value="Linkage Group LG11"/>
</dbReference>
<dbReference type="STRING" id="400727.A0A2T7NKR1"/>
<dbReference type="PROSITE" id="PS50102">
    <property type="entry name" value="RRM"/>
    <property type="match status" value="1"/>
</dbReference>
<name>A0A2T7NKR1_POMCA</name>
<dbReference type="PANTHER" id="PTHR17250:SF0">
    <property type="entry name" value="NEGATIVE ELONGATION FACTOR E"/>
    <property type="match status" value="1"/>
</dbReference>
<evidence type="ECO:0000256" key="1">
    <source>
        <dbReference type="ARBA" id="ARBA00004123"/>
    </source>
</evidence>
<dbReference type="InterPro" id="IPR012677">
    <property type="entry name" value="Nucleotide-bd_a/b_plait_sf"/>
</dbReference>
<comment type="caution">
    <text evidence="14">The sequence shown here is derived from an EMBL/GenBank/DDBJ whole genome shotgun (WGS) entry which is preliminary data.</text>
</comment>
<dbReference type="PANTHER" id="PTHR17250">
    <property type="entry name" value="NEGATIVE ELONGATION FACTOR E"/>
    <property type="match status" value="1"/>
</dbReference>
<evidence type="ECO:0000259" key="13">
    <source>
        <dbReference type="PROSITE" id="PS50102"/>
    </source>
</evidence>
<accession>A0A2T7NKR1</accession>
<feature type="region of interest" description="Disordered" evidence="12">
    <location>
        <begin position="27"/>
        <end position="46"/>
    </location>
</feature>
<keyword evidence="9" id="KW-0804">Transcription</keyword>
<keyword evidence="10" id="KW-0539">Nucleus</keyword>
<keyword evidence="8" id="KW-0805">Transcription regulation</keyword>
<dbReference type="GO" id="GO:0005694">
    <property type="term" value="C:chromosome"/>
    <property type="evidence" value="ECO:0007669"/>
    <property type="project" value="UniProtKB-SubCell"/>
</dbReference>
<keyword evidence="7 11" id="KW-0694">RNA-binding</keyword>
<evidence type="ECO:0000313" key="15">
    <source>
        <dbReference type="Proteomes" id="UP000245119"/>
    </source>
</evidence>
<comment type="subcellular location">
    <subcellularLocation>
        <location evidence="2">Chromosome</location>
    </subcellularLocation>
    <subcellularLocation>
        <location evidence="1">Nucleus</location>
    </subcellularLocation>
</comment>
<dbReference type="GO" id="GO:0032021">
    <property type="term" value="C:NELF complex"/>
    <property type="evidence" value="ECO:0007669"/>
    <property type="project" value="InterPro"/>
</dbReference>
<dbReference type="Pfam" id="PF00076">
    <property type="entry name" value="RRM_1"/>
    <property type="match status" value="1"/>
</dbReference>
<evidence type="ECO:0000256" key="2">
    <source>
        <dbReference type="ARBA" id="ARBA00004286"/>
    </source>
</evidence>
<dbReference type="OrthoDB" id="378874at2759"/>
<reference evidence="14 15" key="1">
    <citation type="submission" date="2018-04" db="EMBL/GenBank/DDBJ databases">
        <title>The genome of golden apple snail Pomacea canaliculata provides insight into stress tolerance and invasive adaptation.</title>
        <authorList>
            <person name="Liu C."/>
            <person name="Liu B."/>
            <person name="Ren Y."/>
            <person name="Zhang Y."/>
            <person name="Wang H."/>
            <person name="Li S."/>
            <person name="Jiang F."/>
            <person name="Yin L."/>
            <person name="Zhang G."/>
            <person name="Qian W."/>
            <person name="Fan W."/>
        </authorList>
    </citation>
    <scope>NUCLEOTIDE SEQUENCE [LARGE SCALE GENOMIC DNA]</scope>
    <source>
        <strain evidence="14">SZHN2017</strain>
        <tissue evidence="14">Muscle</tissue>
    </source>
</reference>
<feature type="domain" description="RRM" evidence="13">
    <location>
        <begin position="116"/>
        <end position="192"/>
    </location>
</feature>
<sequence length="218" mass="24238">MVFLFTAAESAEEATEQAKKLVQSGAIKVGSGSREKKGFKRSKNLEKKLRETDKSVGFLPFDSSHSGEEDEKTESIKPKMKGLYESFTPAGSSDYDGESRRSGPSRRDREPPAKGHTVFVHGHGVTEDIIRKHFSNFGNIVNVSIEREKNNAFVTFEKMESADQAIANVSVKVYLSSEEVEGGVVDAFIYRSANNSQKGPSRKDKDTRDLVKYDTDIF</sequence>
<dbReference type="EMBL" id="PZQS01000011">
    <property type="protein sequence ID" value="PVD21752.1"/>
    <property type="molecule type" value="Genomic_DNA"/>
</dbReference>
<comment type="similarity">
    <text evidence="3">Belongs to the RRM NELF-E family.</text>
</comment>
<evidence type="ECO:0000256" key="9">
    <source>
        <dbReference type="ARBA" id="ARBA00023163"/>
    </source>
</evidence>
<evidence type="ECO:0000256" key="4">
    <source>
        <dbReference type="ARBA" id="ARBA00014464"/>
    </source>
</evidence>
<evidence type="ECO:0000313" key="14">
    <source>
        <dbReference type="EMBL" id="PVD21752.1"/>
    </source>
</evidence>
<proteinExistence type="inferred from homology"/>
<protein>
    <recommendedName>
        <fullName evidence="4">Negative elongation factor E</fullName>
    </recommendedName>
</protein>
<keyword evidence="6" id="KW-0678">Repressor</keyword>
<evidence type="ECO:0000256" key="3">
    <source>
        <dbReference type="ARBA" id="ARBA00006120"/>
    </source>
</evidence>
<dbReference type="SUPFAM" id="SSF54928">
    <property type="entry name" value="RNA-binding domain, RBD"/>
    <property type="match status" value="1"/>
</dbReference>
<feature type="region of interest" description="Disordered" evidence="12">
    <location>
        <begin position="56"/>
        <end position="116"/>
    </location>
</feature>
<gene>
    <name evidence="14" type="ORF">C0Q70_17553</name>
</gene>
<evidence type="ECO:0000256" key="11">
    <source>
        <dbReference type="PROSITE-ProRule" id="PRU00176"/>
    </source>
</evidence>
<evidence type="ECO:0000256" key="6">
    <source>
        <dbReference type="ARBA" id="ARBA00022491"/>
    </source>
</evidence>
<dbReference type="InterPro" id="IPR000504">
    <property type="entry name" value="RRM_dom"/>
</dbReference>
<dbReference type="Gene3D" id="3.30.70.330">
    <property type="match status" value="1"/>
</dbReference>
<dbReference type="InterPro" id="IPR035979">
    <property type="entry name" value="RBD_domain_sf"/>
</dbReference>
<dbReference type="SMART" id="SM00360">
    <property type="entry name" value="RRM"/>
    <property type="match status" value="1"/>
</dbReference>
<evidence type="ECO:0000256" key="10">
    <source>
        <dbReference type="ARBA" id="ARBA00023242"/>
    </source>
</evidence>